<keyword evidence="1" id="KW-0472">Membrane</keyword>
<feature type="transmembrane region" description="Helical" evidence="1">
    <location>
        <begin position="20"/>
        <end position="38"/>
    </location>
</feature>
<proteinExistence type="predicted"/>
<keyword evidence="1" id="KW-1133">Transmembrane helix</keyword>
<sequence>MKRIRMKKRQAGRSLIELMVAMAVGLGMSIAVSALYMASRTSGGVNDSVVEVRSNGRLAVQLLSEQLRMAGYGRYLSSAEGSAFKGSQRTGQNSSGVGYAVNGCDGQFANDQSASAGCGTLSDIRDSIAIAHHATGTTDLDCVGDEAVADTTNGTSIATIVNTYYVAIDHGETGAADDIYTLYCRGGSKAAPVIPGVEQFEVRYGIDSDHDFSIDRTLTATEIREEMAQSSPQFDFSRVQSVEFCLLLRSTRKNPSRDSVNTMDCDGAPVTADGYYRQQFKATVMLRNKTYRP</sequence>
<dbReference type="InterPro" id="IPR032092">
    <property type="entry name" value="PilW"/>
</dbReference>
<reference evidence="3" key="1">
    <citation type="submission" date="2025-08" db="UniProtKB">
        <authorList>
            <consortium name="RefSeq"/>
        </authorList>
    </citation>
    <scope>IDENTIFICATION</scope>
</reference>
<protein>
    <submittedName>
        <fullName evidence="3">PilW family protein</fullName>
    </submittedName>
</protein>
<dbReference type="Pfam" id="PF16074">
    <property type="entry name" value="PilW"/>
    <property type="match status" value="1"/>
</dbReference>
<keyword evidence="2" id="KW-1185">Reference proteome</keyword>
<dbReference type="GO" id="GO:0043683">
    <property type="term" value="P:type IV pilus assembly"/>
    <property type="evidence" value="ECO:0007669"/>
    <property type="project" value="InterPro"/>
</dbReference>
<keyword evidence="1" id="KW-0812">Transmembrane</keyword>
<accession>A0A9U5H0Q4</accession>
<organism evidence="2 3">
    <name type="scientific">Derxia gummosa DSM 723</name>
    <dbReference type="NCBI Taxonomy" id="1121388"/>
    <lineage>
        <taxon>Bacteria</taxon>
        <taxon>Pseudomonadati</taxon>
        <taxon>Pseudomonadota</taxon>
        <taxon>Betaproteobacteria</taxon>
        <taxon>Burkholderiales</taxon>
        <taxon>Alcaligenaceae</taxon>
        <taxon>Derxia</taxon>
    </lineage>
</organism>
<dbReference type="AlphaFoldDB" id="A0A9U5H0Q4"/>
<evidence type="ECO:0000313" key="2">
    <source>
        <dbReference type="Proteomes" id="UP000675920"/>
    </source>
</evidence>
<name>A0A9U5H0Q4_9BURK</name>
<evidence type="ECO:0000256" key="1">
    <source>
        <dbReference type="SAM" id="Phobius"/>
    </source>
</evidence>
<dbReference type="RefSeq" id="WP_084544875.1">
    <property type="nucleotide sequence ID" value="NZ_AXWS01000008.1"/>
</dbReference>
<dbReference type="Proteomes" id="UP000675920">
    <property type="component" value="Unplaced"/>
</dbReference>
<evidence type="ECO:0000313" key="3">
    <source>
        <dbReference type="RefSeq" id="WP_084544875.1"/>
    </source>
</evidence>